<reference evidence="2" key="1">
    <citation type="submission" date="2020-12" db="UniProtKB">
        <authorList>
            <consortium name="WormBaseParasite"/>
        </authorList>
    </citation>
    <scope>IDENTIFICATION</scope>
    <source>
        <strain evidence="2">MHco3</strain>
    </source>
</reference>
<sequence length="48" mass="5468">MIWVPCRIPITLPHNEAGDRFTEWVITPTEASLRVNFNCDPSVRAAGW</sequence>
<proteinExistence type="predicted"/>
<name>A0A7I4XXZ4_HAECO</name>
<keyword evidence="1" id="KW-1185">Reference proteome</keyword>
<protein>
    <submittedName>
        <fullName evidence="2">Lipoprotein</fullName>
    </submittedName>
</protein>
<dbReference type="WBParaSite" id="HCON_00019165-00001">
    <property type="protein sequence ID" value="HCON_00019165-00001"/>
    <property type="gene ID" value="HCON_00019165"/>
</dbReference>
<evidence type="ECO:0000313" key="2">
    <source>
        <dbReference type="WBParaSite" id="HCON_00019165-00001"/>
    </source>
</evidence>
<dbReference type="Proteomes" id="UP000025227">
    <property type="component" value="Unplaced"/>
</dbReference>
<accession>A0A7I4XXZ4</accession>
<organism evidence="1 2">
    <name type="scientific">Haemonchus contortus</name>
    <name type="common">Barber pole worm</name>
    <dbReference type="NCBI Taxonomy" id="6289"/>
    <lineage>
        <taxon>Eukaryota</taxon>
        <taxon>Metazoa</taxon>
        <taxon>Ecdysozoa</taxon>
        <taxon>Nematoda</taxon>
        <taxon>Chromadorea</taxon>
        <taxon>Rhabditida</taxon>
        <taxon>Rhabditina</taxon>
        <taxon>Rhabditomorpha</taxon>
        <taxon>Strongyloidea</taxon>
        <taxon>Trichostrongylidae</taxon>
        <taxon>Haemonchus</taxon>
    </lineage>
</organism>
<dbReference type="AlphaFoldDB" id="A0A7I4XXZ4"/>
<evidence type="ECO:0000313" key="1">
    <source>
        <dbReference type="Proteomes" id="UP000025227"/>
    </source>
</evidence>